<protein>
    <recommendedName>
        <fullName evidence="2">FIST domain-containing protein</fullName>
    </recommendedName>
</protein>
<dbReference type="SMART" id="SM00897">
    <property type="entry name" value="FIST"/>
    <property type="match status" value="1"/>
</dbReference>
<evidence type="ECO:0000259" key="2">
    <source>
        <dbReference type="SMART" id="SM00897"/>
    </source>
</evidence>
<dbReference type="InterPro" id="IPR013702">
    <property type="entry name" value="FIST_domain_N"/>
</dbReference>
<feature type="compositionally biased region" description="Acidic residues" evidence="1">
    <location>
        <begin position="443"/>
        <end position="452"/>
    </location>
</feature>
<dbReference type="EMBL" id="CP126211">
    <property type="protein sequence ID" value="WIA13834.1"/>
    <property type="molecule type" value="Genomic_DNA"/>
</dbReference>
<reference evidence="3 4" key="1">
    <citation type="submission" date="2023-05" db="EMBL/GenBank/DDBJ databases">
        <title>A 100% complete, gapless, phased diploid assembly of the Scenedesmus obliquus UTEX 3031 genome.</title>
        <authorList>
            <person name="Biondi T.C."/>
            <person name="Hanschen E.R."/>
            <person name="Kwon T."/>
            <person name="Eng W."/>
            <person name="Kruse C.P.S."/>
            <person name="Koehler S.I."/>
            <person name="Kunde Y."/>
            <person name="Gleasner C.D."/>
            <person name="You Mak K.T."/>
            <person name="Polle J."/>
            <person name="Hovde B.T."/>
            <person name="Starkenburg S.R."/>
        </authorList>
    </citation>
    <scope>NUCLEOTIDE SEQUENCE [LARGE SCALE GENOMIC DNA]</scope>
    <source>
        <strain evidence="3 4">DOE0152z</strain>
    </source>
</reference>
<feature type="compositionally biased region" description="Low complexity" evidence="1">
    <location>
        <begin position="132"/>
        <end position="152"/>
    </location>
</feature>
<dbReference type="Pfam" id="PF08495">
    <property type="entry name" value="FIST"/>
    <property type="match status" value="1"/>
</dbReference>
<sequence>MQQQPDLQPDLALVFASCNYGSQLQDVVRAIRREVPSVRHVFGCSAFGVLGGSAGGPLEVEGEPGISLTLAALPGVELSLMHTLRSSIPSEDASPEAWCDLVGMSPVQRLAPSPQPAAAAGAAGADDEQDKQQQQRQQQQQQQEDQAGSADSTQSDTSRAEQQQQEQQEQQQQQQEQQPSAVSMLVLCDPRFQQSKQLLAGLDFAFPDAPKVGAVLSQGQQNKRRLMYVWSADGSVQPGTAAWARKQQHRRQASLASSSAAAHSSHQDQQQQPAVQEEQLANNQQQQQQQQQQQVVVQAESNSSNSKKQGGLFGNLFNVLLSGLSDGNQQQQQQQQQPQASTSSQQQVAPAAPSSDAAGDERDSQQLQPEEEPGAEEEAGDDSGVFMYGAAVLSMKGPLVLEPVTCQGYRTVSDKVWTIGQTSREGDLIASLIDPEPPSPSSSDDDDDDDEASGAGGAEVVPLIAVYELLMSAGFDPEAAHAAHMIDELSSKLAVAIAPDSWRPASELGPDDFQVAAISEVWQRPGYIRVDCQARPGYRLRLVLRDERGIAEDLDSKLLGLKRTELAGVISGMPRPRPLAALLFTDIGRGASLYGSPSYESGLVGSYLPVPLAGVFGSAQVSTANGKAALYELTSALAVLRPLVPAAQPQQQTQQEQ</sequence>
<evidence type="ECO:0000313" key="3">
    <source>
        <dbReference type="EMBL" id="WIA13834.1"/>
    </source>
</evidence>
<feature type="region of interest" description="Disordered" evidence="1">
    <location>
        <begin position="326"/>
        <end position="381"/>
    </location>
</feature>
<feature type="region of interest" description="Disordered" evidence="1">
    <location>
        <begin position="428"/>
        <end position="455"/>
    </location>
</feature>
<feature type="compositionally biased region" description="Low complexity" evidence="1">
    <location>
        <begin position="161"/>
        <end position="177"/>
    </location>
</feature>
<organism evidence="3 4">
    <name type="scientific">Tetradesmus obliquus</name>
    <name type="common">Green alga</name>
    <name type="synonym">Acutodesmus obliquus</name>
    <dbReference type="NCBI Taxonomy" id="3088"/>
    <lineage>
        <taxon>Eukaryota</taxon>
        <taxon>Viridiplantae</taxon>
        <taxon>Chlorophyta</taxon>
        <taxon>core chlorophytes</taxon>
        <taxon>Chlorophyceae</taxon>
        <taxon>CS clade</taxon>
        <taxon>Sphaeropleales</taxon>
        <taxon>Scenedesmaceae</taxon>
        <taxon>Tetradesmus</taxon>
    </lineage>
</organism>
<name>A0ABY8TY78_TETOB</name>
<proteinExistence type="predicted"/>
<accession>A0ABY8TY78</accession>
<keyword evidence="4" id="KW-1185">Reference proteome</keyword>
<dbReference type="PANTHER" id="PTHR14939:SF5">
    <property type="entry name" value="F-BOX ONLY PROTEIN 22"/>
    <property type="match status" value="1"/>
</dbReference>
<dbReference type="PANTHER" id="PTHR14939">
    <property type="entry name" value="F-BOX ONLY PROTEIN 22"/>
    <property type="match status" value="1"/>
</dbReference>
<feature type="compositionally biased region" description="Acidic residues" evidence="1">
    <location>
        <begin position="369"/>
        <end position="381"/>
    </location>
</feature>
<dbReference type="Proteomes" id="UP001244341">
    <property type="component" value="Chromosome 4b"/>
</dbReference>
<evidence type="ECO:0000313" key="4">
    <source>
        <dbReference type="Proteomes" id="UP001244341"/>
    </source>
</evidence>
<feature type="domain" description="FIST" evidence="2">
    <location>
        <begin position="8"/>
        <end position="437"/>
    </location>
</feature>
<feature type="region of interest" description="Disordered" evidence="1">
    <location>
        <begin position="240"/>
        <end position="287"/>
    </location>
</feature>
<gene>
    <name evidence="3" type="ORF">OEZ85_007378</name>
</gene>
<feature type="compositionally biased region" description="Low complexity" evidence="1">
    <location>
        <begin position="253"/>
        <end position="287"/>
    </location>
</feature>
<evidence type="ECO:0000256" key="1">
    <source>
        <dbReference type="SAM" id="MobiDB-lite"/>
    </source>
</evidence>
<feature type="region of interest" description="Disordered" evidence="1">
    <location>
        <begin position="108"/>
        <end position="177"/>
    </location>
</feature>
<feature type="compositionally biased region" description="Low complexity" evidence="1">
    <location>
        <begin position="326"/>
        <end position="357"/>
    </location>
</feature>